<dbReference type="RefSeq" id="WP_181122316.1">
    <property type="nucleotide sequence ID" value="NZ_JAAMRD010000020.1"/>
</dbReference>
<dbReference type="EMBL" id="JAAMRD010000020">
    <property type="protein sequence ID" value="MBA1306725.1"/>
    <property type="molecule type" value="Genomic_DNA"/>
</dbReference>
<accession>A0AA40RVD7</accession>
<dbReference type="Proteomes" id="UP001138621">
    <property type="component" value="Unassembled WGS sequence"/>
</dbReference>
<evidence type="ECO:0000313" key="1">
    <source>
        <dbReference type="EMBL" id="MBA1306725.1"/>
    </source>
</evidence>
<proteinExistence type="predicted"/>
<evidence type="ECO:0000313" key="2">
    <source>
        <dbReference type="Proteomes" id="UP001138621"/>
    </source>
</evidence>
<reference evidence="1" key="1">
    <citation type="submission" date="2020-02" db="EMBL/GenBank/DDBJ databases">
        <title>Synteny-based analysis reveals conserved mechanism for high triclosan tolerance in Pseudomonas, as well as instances of horizontal transfer.</title>
        <authorList>
            <person name="Mcfarland A.G."/>
            <person name="Bertucci H.K."/>
            <person name="Litmann E."/>
            <person name="Shen J."/>
            <person name="Huttenhower C."/>
            <person name="Hartmann E.M."/>
        </authorList>
    </citation>
    <scope>NUCLEOTIDE SEQUENCE</scope>
    <source>
        <strain evidence="1">109A1</strain>
    </source>
</reference>
<name>A0AA40RVD7_STUST</name>
<protein>
    <submittedName>
        <fullName evidence="1">Uncharacterized protein</fullName>
    </submittedName>
</protein>
<dbReference type="AlphaFoldDB" id="A0AA40RVD7"/>
<gene>
    <name evidence="1" type="ORF">G7024_20210</name>
</gene>
<comment type="caution">
    <text evidence="1">The sequence shown here is derived from an EMBL/GenBank/DDBJ whole genome shotgun (WGS) entry which is preliminary data.</text>
</comment>
<organism evidence="1 2">
    <name type="scientific">Stutzerimonas stutzeri</name>
    <name type="common">Pseudomonas stutzeri</name>
    <dbReference type="NCBI Taxonomy" id="316"/>
    <lineage>
        <taxon>Bacteria</taxon>
        <taxon>Pseudomonadati</taxon>
        <taxon>Pseudomonadota</taxon>
        <taxon>Gammaproteobacteria</taxon>
        <taxon>Pseudomonadales</taxon>
        <taxon>Pseudomonadaceae</taxon>
        <taxon>Stutzerimonas</taxon>
    </lineage>
</organism>
<sequence length="91" mass="10221">MTRKIIQISAVSPGRSGDKGYHPAVLALADDGSVWGAGFNPSTKNFDPWEKLPALPATDQDAMETLQKHRDAQKQTPLTFWQQLEKRFLLR</sequence>